<dbReference type="InterPro" id="IPR009030">
    <property type="entry name" value="Growth_fac_rcpt_cys_sf"/>
</dbReference>
<keyword evidence="1" id="KW-0812">Transmembrane</keyword>
<feature type="transmembrane region" description="Helical" evidence="1">
    <location>
        <begin position="649"/>
        <end position="674"/>
    </location>
</feature>
<proteinExistence type="predicted"/>
<keyword evidence="1" id="KW-0472">Membrane</keyword>
<evidence type="ECO:0000256" key="2">
    <source>
        <dbReference type="SAM" id="SignalP"/>
    </source>
</evidence>
<dbReference type="GeneTree" id="ENSGT00390000010606"/>
<dbReference type="GeneID" id="101089077"/>
<dbReference type="Pfam" id="PF09773">
    <property type="entry name" value="Meckelin"/>
    <property type="match status" value="1"/>
</dbReference>
<dbReference type="InterPro" id="IPR019170">
    <property type="entry name" value="Meckelin"/>
</dbReference>
<reference evidence="3" key="3">
    <citation type="submission" date="2025-09" db="UniProtKB">
        <authorList>
            <consortium name="Ensembl"/>
        </authorList>
    </citation>
    <scope>IDENTIFICATION</scope>
    <source>
        <strain evidence="3">breed Abyssinian</strain>
    </source>
</reference>
<protein>
    <recommendedName>
        <fullName evidence="5">Transmembrane protein 67</fullName>
    </recommendedName>
</protein>
<keyword evidence="2" id="KW-0732">Signal</keyword>
<evidence type="ECO:0008006" key="5">
    <source>
        <dbReference type="Google" id="ProtNLM"/>
    </source>
</evidence>
<dbReference type="Ensembl" id="ENSFCTT00005051926.1">
    <property type="protein sequence ID" value="ENSFCTP00005038052.1"/>
    <property type="gene ID" value="ENSFCTG00005017949.1"/>
</dbReference>
<sequence length="914" mass="102523">MVTSGGGARVAMAAWSTFAAAVNVFLLLALPRVSHAQTFSFPFLQPESCGHNQYFDISALSCVPCGANQRQDARGTSCVCLPGFQMISNNGGPDIICKKCPENMKGVTEDGWNCISCPGGLTAEGKCHCPTGHVLVERDVNGTLLSQATCKLCDENENSFTVANALGNRCVRCEPTFVNTNRSCVCSEPNILTGGLCFSSTVNFPSRVISSARYGELGMSFTSEWFAKYLQSSAAACWVYANLTSCQALGNMCVMNMNSYDSVTFDACRLFQFIFENTGLRTVHSISFWRRNLPWLFYGDQLGLAPQVLSTIPLPTNFSFKGENQNRKLKFIAASYDVRGNFLKWQTLEGGVLQLCPDTETRLNAAYSFGTTYHQNCEIPISKILTDFPSPIFYDVYLEYTDENQHQYVWAVPVLNLNLQHNKIFVNRDSSPGKWLLTRRIFLVDALSGRENDLGSQPRLTRIATQISLSIYLVPNTKNGNIYPPLITIAYSDIDIKDPNSQSVKVSFSVKYEMNQGEAQVQTDIALGVLGGLAVLSSLLKTAGWKRRIGSPMIDLQTVMKFLVYYAGDLANVFFIITVGTGLYWLIFFKAQKSISVLLPVPAQEERLVTYVGCAFALKVVGFKNLALMDSSSSLSRSPTSYIAPYSRILRYAVSTALWLVIGSLQIMFFAVFYERFIEDKIRQFVDLCCMSNISVFLLSHKCFGYYIHGRSVHGHADTNMEEMNMNLKREAENLCSQRGLVPNTDGQTFQIAISSQMRQHYDRIHETLTRKNGPARLLSSSASTFEQSIKAYHTMNKFLGSFIDHVHKEMDYFIKDKLLLERILGMEFMEPMEKSIFYNDEGYSFSSVLYYGNEATLLIFDVLFFCVVDLACQNFVLAAFLTYLQQEIFRFIRNTVGQKNLASKTLVDQRFLI</sequence>
<dbReference type="SUPFAM" id="SSF57184">
    <property type="entry name" value="Growth factor receptor domain"/>
    <property type="match status" value="1"/>
</dbReference>
<keyword evidence="4" id="KW-1185">Reference proteome</keyword>
<evidence type="ECO:0000256" key="1">
    <source>
        <dbReference type="SAM" id="Phobius"/>
    </source>
</evidence>
<dbReference type="PANTHER" id="PTHR21274">
    <property type="entry name" value="MECKELIN"/>
    <property type="match status" value="1"/>
</dbReference>
<accession>A0ABI7YT34</accession>
<gene>
    <name evidence="3" type="primary">TMEM67</name>
</gene>
<feature type="chain" id="PRO_5046962274" description="Transmembrane protein 67" evidence="2">
    <location>
        <begin position="37"/>
        <end position="914"/>
    </location>
</feature>
<organism evidence="3 4">
    <name type="scientific">Felis catus</name>
    <name type="common">Cat</name>
    <name type="synonym">Felis silvestris catus</name>
    <dbReference type="NCBI Taxonomy" id="9685"/>
    <lineage>
        <taxon>Eukaryota</taxon>
        <taxon>Metazoa</taxon>
        <taxon>Chordata</taxon>
        <taxon>Craniata</taxon>
        <taxon>Vertebrata</taxon>
        <taxon>Euteleostomi</taxon>
        <taxon>Mammalia</taxon>
        <taxon>Eutheria</taxon>
        <taxon>Laurasiatheria</taxon>
        <taxon>Carnivora</taxon>
        <taxon>Feliformia</taxon>
        <taxon>Felidae</taxon>
        <taxon>Felinae</taxon>
        <taxon>Felis</taxon>
    </lineage>
</organism>
<dbReference type="RefSeq" id="XP_044905843.1">
    <property type="nucleotide sequence ID" value="XM_045049908.1"/>
</dbReference>
<name>A0ABI7YT34_FELCA</name>
<keyword evidence="1" id="KW-1133">Transmembrane helix</keyword>
<dbReference type="Proteomes" id="UP000823872">
    <property type="component" value="Chromosome F2"/>
</dbReference>
<reference evidence="3 4" key="1">
    <citation type="submission" date="2021-02" db="EMBL/GenBank/DDBJ databases">
        <title>Safari Cat Assemblies.</title>
        <authorList>
            <person name="Bredemeyer K.R."/>
            <person name="Murphy W.J."/>
        </authorList>
    </citation>
    <scope>NUCLEOTIDE SEQUENCE [LARGE SCALE GENOMIC DNA]</scope>
</reference>
<evidence type="ECO:0000313" key="3">
    <source>
        <dbReference type="Ensembl" id="ENSFCTP00005038052.1"/>
    </source>
</evidence>
<feature type="signal peptide" evidence="2">
    <location>
        <begin position="1"/>
        <end position="36"/>
    </location>
</feature>
<feature type="transmembrane region" description="Helical" evidence="1">
    <location>
        <begin position="563"/>
        <end position="588"/>
    </location>
</feature>
<dbReference type="PANTHER" id="PTHR21274:SF2">
    <property type="entry name" value="MECKELIN"/>
    <property type="match status" value="1"/>
</dbReference>
<reference evidence="3" key="2">
    <citation type="submission" date="2025-08" db="UniProtKB">
        <authorList>
            <consortium name="Ensembl"/>
        </authorList>
    </citation>
    <scope>IDENTIFICATION</scope>
    <source>
        <strain evidence="3">breed Abyssinian</strain>
    </source>
</reference>
<evidence type="ECO:0000313" key="4">
    <source>
        <dbReference type="Proteomes" id="UP000823872"/>
    </source>
</evidence>